<dbReference type="EMBL" id="JANBVO010000002">
    <property type="protein sequence ID" value="KAJ9156693.1"/>
    <property type="molecule type" value="Genomic_DNA"/>
</dbReference>
<accession>A0AA38RR89</accession>
<comment type="caution">
    <text evidence="1">The sequence shown here is derived from an EMBL/GenBank/DDBJ whole genome shotgun (WGS) entry which is preliminary data.</text>
</comment>
<evidence type="ECO:0000313" key="1">
    <source>
        <dbReference type="EMBL" id="KAJ9156693.1"/>
    </source>
</evidence>
<reference evidence="1" key="1">
    <citation type="submission" date="2022-07" db="EMBL/GenBank/DDBJ databases">
        <title>Fungi with potential for degradation of polypropylene.</title>
        <authorList>
            <person name="Gostincar C."/>
        </authorList>
    </citation>
    <scope>NUCLEOTIDE SEQUENCE</scope>
    <source>
        <strain evidence="1">EXF-13308</strain>
    </source>
</reference>
<keyword evidence="2" id="KW-1185">Reference proteome</keyword>
<proteinExistence type="predicted"/>
<name>A0AA38RR89_9PEZI</name>
<dbReference type="Proteomes" id="UP001174694">
    <property type="component" value="Unassembled WGS sequence"/>
</dbReference>
<protein>
    <submittedName>
        <fullName evidence="1">Uncharacterized protein</fullName>
    </submittedName>
</protein>
<organism evidence="1 2">
    <name type="scientific">Pleurostoma richardsiae</name>
    <dbReference type="NCBI Taxonomy" id="41990"/>
    <lineage>
        <taxon>Eukaryota</taxon>
        <taxon>Fungi</taxon>
        <taxon>Dikarya</taxon>
        <taxon>Ascomycota</taxon>
        <taxon>Pezizomycotina</taxon>
        <taxon>Sordariomycetes</taxon>
        <taxon>Sordariomycetidae</taxon>
        <taxon>Calosphaeriales</taxon>
        <taxon>Pleurostomataceae</taxon>
        <taxon>Pleurostoma</taxon>
    </lineage>
</organism>
<gene>
    <name evidence="1" type="ORF">NKR23_g1001</name>
</gene>
<dbReference type="AlphaFoldDB" id="A0AA38RR89"/>
<sequence length="702" mass="80328">MSLYDYRLSGTERGEVSKVVCLMDDYCRLCQFDFESNDLGFDDDAVYPVLFGGFLVGPFRYRDCKLGHHAWPTAGNAGSFGVCACPGTRCRRHRDPLKTAAIHVRCLKFAGNCFHPTLLTSTRFNYKPAVTEVRRRKKWLVSNLTRELAGQVWPRPLPYEAWNQIASYLLPEFAAVKLADRISRGQRDLPSNDWGFAEESFIDLTLDVWACHVELDGLSYISRLRNQRPGVQFPPRKGEVLLSKGIEYIAASSRIWIEENHLGIKQIRFGLATSYPPPESVQTTGGWWKSIPVHGMPWYRTRSDGLKLRDLVHMECDDGRLAFPYLYLQRLTVELDSIDLTELQIMRNVRESVYMLSFRCNAPDTTGYSIATDGRSLFHIHAHIGEQADYEFYRECGLPEDESHHWIYMPVSKDERIVGIQKLVVDRDREFGGSLAGLTFLTDHRRDAYFGGYEPPGSVRRLSRHGNISPVTADETRIYFNKKDPGNPRIDWICTMPGPPNCRIVDSHDFYPSSQRVMTRQPEDASPSFYSSCLLHGAEQISFCIDSVRWAAPVVVGMLLKYCDGHRERAGHVRFDWLTEPFRVNLMESLNFAIELDDFYRVGDVVLSPMSKEEARNNRASLEGAETLRGNRNAHSGICSKKNNPAAARRIRPLRNANWLSIPLCGTLEWWFSADGCRVYHREMEPLHFYSDTDSPWLSSDE</sequence>
<evidence type="ECO:0000313" key="2">
    <source>
        <dbReference type="Proteomes" id="UP001174694"/>
    </source>
</evidence>